<evidence type="ECO:0000313" key="3">
    <source>
        <dbReference type="EMBL" id="MBB4745677.1"/>
    </source>
</evidence>
<keyword evidence="4" id="KW-1185">Reference proteome</keyword>
<dbReference type="PANTHER" id="PTHR34406:SF1">
    <property type="entry name" value="PROTEIN YCEI"/>
    <property type="match status" value="1"/>
</dbReference>
<name>A0A7W7H8A4_9ACTN</name>
<dbReference type="EMBL" id="JACHNB010000001">
    <property type="protein sequence ID" value="MBB4745677.1"/>
    <property type="molecule type" value="Genomic_DNA"/>
</dbReference>
<evidence type="ECO:0000256" key="1">
    <source>
        <dbReference type="ARBA" id="ARBA00008812"/>
    </source>
</evidence>
<evidence type="ECO:0000313" key="4">
    <source>
        <dbReference type="Proteomes" id="UP000546162"/>
    </source>
</evidence>
<dbReference type="SUPFAM" id="SSF101874">
    <property type="entry name" value="YceI-like"/>
    <property type="match status" value="1"/>
</dbReference>
<dbReference type="AlphaFoldDB" id="A0A7W7H8A4"/>
<protein>
    <submittedName>
        <fullName evidence="3">Polyisoprenoid-binding protein YceI</fullName>
    </submittedName>
</protein>
<dbReference type="InterPro" id="IPR036761">
    <property type="entry name" value="TTHA0802/YceI-like_sf"/>
</dbReference>
<dbReference type="PANTHER" id="PTHR34406">
    <property type="entry name" value="PROTEIN YCEI"/>
    <property type="match status" value="1"/>
</dbReference>
<evidence type="ECO:0000259" key="2">
    <source>
        <dbReference type="SMART" id="SM00867"/>
    </source>
</evidence>
<comment type="caution">
    <text evidence="3">The sequence shown here is derived from an EMBL/GenBank/DDBJ whole genome shotgun (WGS) entry which is preliminary data.</text>
</comment>
<comment type="similarity">
    <text evidence="1">Belongs to the UPF0312 family.</text>
</comment>
<organism evidence="3 4">
    <name type="scientific">Actinoplanes octamycinicus</name>
    <dbReference type="NCBI Taxonomy" id="135948"/>
    <lineage>
        <taxon>Bacteria</taxon>
        <taxon>Bacillati</taxon>
        <taxon>Actinomycetota</taxon>
        <taxon>Actinomycetes</taxon>
        <taxon>Micromonosporales</taxon>
        <taxon>Micromonosporaceae</taxon>
        <taxon>Actinoplanes</taxon>
    </lineage>
</organism>
<proteinExistence type="inferred from homology"/>
<reference evidence="3 4" key="1">
    <citation type="submission" date="2020-08" db="EMBL/GenBank/DDBJ databases">
        <title>Sequencing the genomes of 1000 actinobacteria strains.</title>
        <authorList>
            <person name="Klenk H.-P."/>
        </authorList>
    </citation>
    <scope>NUCLEOTIDE SEQUENCE [LARGE SCALE GENOMIC DNA]</scope>
    <source>
        <strain evidence="3 4">DSM 45809</strain>
    </source>
</reference>
<dbReference type="Gene3D" id="2.40.128.110">
    <property type="entry name" value="Lipid/polyisoprenoid-binding, YceI-like"/>
    <property type="match status" value="1"/>
</dbReference>
<dbReference type="InterPro" id="IPR007372">
    <property type="entry name" value="Lipid/polyisoprenoid-bd_YceI"/>
</dbReference>
<gene>
    <name evidence="3" type="ORF">BJY16_009136</name>
</gene>
<dbReference type="SMART" id="SM00867">
    <property type="entry name" value="YceI"/>
    <property type="match status" value="1"/>
</dbReference>
<dbReference type="RefSeq" id="WP_185046016.1">
    <property type="nucleotide sequence ID" value="NZ_BAABFG010000005.1"/>
</dbReference>
<accession>A0A7W7H8A4</accession>
<dbReference type="Proteomes" id="UP000546162">
    <property type="component" value="Unassembled WGS sequence"/>
</dbReference>
<feature type="domain" description="Lipid/polyisoprenoid-binding YceI-like" evidence="2">
    <location>
        <begin position="13"/>
        <end position="170"/>
    </location>
</feature>
<dbReference type="Pfam" id="PF04264">
    <property type="entry name" value="YceI"/>
    <property type="match status" value="1"/>
</dbReference>
<sequence length="172" mass="18362">MTTNTLNELRSGTYTIDPARSGCRFTARHAFGLKPVHGTMPVLGGTVTVAADPARSIASAELDAAGFTTDDPRRDRDVRGPRFLDTERHPEIGFRSTRCLLGPDGWQVAGVLSVRGGSCEVVLAVDSGEPVADGYRFTARCVVDRVAAGVRSGRGLIQRTVEIVLDVVVRPA</sequence>